<keyword evidence="2" id="KW-1185">Reference proteome</keyword>
<organism evidence="2 3">
    <name type="scientific">Biomphalaria glabrata</name>
    <name type="common">Bloodfluke planorb</name>
    <name type="synonym">Freshwater snail</name>
    <dbReference type="NCBI Taxonomy" id="6526"/>
    <lineage>
        <taxon>Eukaryota</taxon>
        <taxon>Metazoa</taxon>
        <taxon>Spiralia</taxon>
        <taxon>Lophotrochozoa</taxon>
        <taxon>Mollusca</taxon>
        <taxon>Gastropoda</taxon>
        <taxon>Heterobranchia</taxon>
        <taxon>Euthyneura</taxon>
        <taxon>Panpulmonata</taxon>
        <taxon>Hygrophila</taxon>
        <taxon>Lymnaeoidea</taxon>
        <taxon>Planorbidae</taxon>
        <taxon>Biomphalaria</taxon>
    </lineage>
</organism>
<feature type="compositionally biased region" description="Basic and acidic residues" evidence="1">
    <location>
        <begin position="98"/>
        <end position="117"/>
    </location>
</feature>
<protein>
    <submittedName>
        <fullName evidence="3">Uncharacterized protein LOC129923326 isoform X1</fullName>
    </submittedName>
    <submittedName>
        <fullName evidence="4">Uncharacterized protein LOC129923326 isoform X2</fullName>
    </submittedName>
</protein>
<dbReference type="AlphaFoldDB" id="A0A9W2Z3Y6"/>
<feature type="compositionally biased region" description="Polar residues" evidence="1">
    <location>
        <begin position="12"/>
        <end position="22"/>
    </location>
</feature>
<sequence>MDKSKEKKLNRGETSSKQNSLPTADIPTSGRMQLAVQDDSRSKKMTQTGEPVKATENSSRDEDGVSQNDEPDLHLSNEDPPPAAIGNVCTSNTSISDNKGRKGMKAESSDAQDSHQV</sequence>
<evidence type="ECO:0000256" key="1">
    <source>
        <dbReference type="SAM" id="MobiDB-lite"/>
    </source>
</evidence>
<evidence type="ECO:0000313" key="2">
    <source>
        <dbReference type="Proteomes" id="UP001165740"/>
    </source>
</evidence>
<proteinExistence type="predicted"/>
<feature type="region of interest" description="Disordered" evidence="1">
    <location>
        <begin position="1"/>
        <end position="117"/>
    </location>
</feature>
<name>A0A9W2Z3Y6_BIOGL</name>
<gene>
    <name evidence="3 4" type="primary">LOC129923326</name>
</gene>
<feature type="compositionally biased region" description="Basic and acidic residues" evidence="1">
    <location>
        <begin position="1"/>
        <end position="11"/>
    </location>
</feature>
<reference evidence="3 4" key="1">
    <citation type="submission" date="2025-04" db="UniProtKB">
        <authorList>
            <consortium name="RefSeq"/>
        </authorList>
    </citation>
    <scope>IDENTIFICATION</scope>
</reference>
<dbReference type="RefSeq" id="XP_055869641.1">
    <property type="nucleotide sequence ID" value="XM_056013666.1"/>
</dbReference>
<feature type="compositionally biased region" description="Polar residues" evidence="1">
    <location>
        <begin position="88"/>
        <end position="97"/>
    </location>
</feature>
<dbReference type="GeneID" id="129923326"/>
<accession>A0A9W2Z3Y6</accession>
<dbReference type="RefSeq" id="XP_055869642.1">
    <property type="nucleotide sequence ID" value="XM_056013667.1"/>
</dbReference>
<evidence type="ECO:0000313" key="3">
    <source>
        <dbReference type="RefSeq" id="XP_055869641.1"/>
    </source>
</evidence>
<evidence type="ECO:0000313" key="4">
    <source>
        <dbReference type="RefSeq" id="XP_055869642.1"/>
    </source>
</evidence>
<dbReference type="Proteomes" id="UP001165740">
    <property type="component" value="Chromosome 16"/>
</dbReference>